<dbReference type="InterPro" id="IPR001387">
    <property type="entry name" value="Cro/C1-type_HTH"/>
</dbReference>
<dbReference type="SUPFAM" id="SSF47413">
    <property type="entry name" value="lambda repressor-like DNA-binding domains"/>
    <property type="match status" value="1"/>
</dbReference>
<name>A0ABW9H030_9FIRM</name>
<protein>
    <recommendedName>
        <fullName evidence="3">HTH cro/C1-type domain-containing protein</fullName>
    </recommendedName>
</protein>
<evidence type="ECO:0000313" key="2">
    <source>
        <dbReference type="Proteomes" id="UP001631949"/>
    </source>
</evidence>
<evidence type="ECO:0008006" key="3">
    <source>
        <dbReference type="Google" id="ProtNLM"/>
    </source>
</evidence>
<dbReference type="RefSeq" id="WP_408977773.1">
    <property type="nucleotide sequence ID" value="NZ_JBJUVG010000010.1"/>
</dbReference>
<gene>
    <name evidence="1" type="ORF">ACKQTC_07235</name>
</gene>
<proteinExistence type="predicted"/>
<evidence type="ECO:0000313" key="1">
    <source>
        <dbReference type="EMBL" id="MFM9414158.1"/>
    </source>
</evidence>
<dbReference type="InterPro" id="IPR010982">
    <property type="entry name" value="Lambda_DNA-bd_dom_sf"/>
</dbReference>
<dbReference type="CDD" id="cd00093">
    <property type="entry name" value="HTH_XRE"/>
    <property type="match status" value="1"/>
</dbReference>
<dbReference type="Proteomes" id="UP001631949">
    <property type="component" value="Unassembled WGS sequence"/>
</dbReference>
<accession>A0ABW9H030</accession>
<organism evidence="1 2">
    <name type="scientific">Peptococcus simiae</name>
    <dbReference type="NCBI Taxonomy" id="1643805"/>
    <lineage>
        <taxon>Bacteria</taxon>
        <taxon>Bacillati</taxon>
        <taxon>Bacillota</taxon>
        <taxon>Clostridia</taxon>
        <taxon>Eubacteriales</taxon>
        <taxon>Peptococcaceae</taxon>
        <taxon>Peptococcus</taxon>
    </lineage>
</organism>
<dbReference type="EMBL" id="JBJUVG010000010">
    <property type="protein sequence ID" value="MFM9414158.1"/>
    <property type="molecule type" value="Genomic_DNA"/>
</dbReference>
<comment type="caution">
    <text evidence="1">The sequence shown here is derived from an EMBL/GenBank/DDBJ whole genome shotgun (WGS) entry which is preliminary data.</text>
</comment>
<sequence>MELLKAWHNLPEEDKYKASIPIAKILRNDASGRVKDLIEAQGKTASYISEQIGVTRGGLSRNLKGNFNCPLDSLRILAYQEFNVSIHYIFFGEKGTSQLPRLLEEVMAAEDLPKLEGRLEDPTVAPPLLYRLTELAQDRGLPLPNLGGLKASQDLKMTFRKLEKNPDFTPRINFFIFLAMYLDTSMDYLLGNNYARFTDISVHGKTIRDKDRLGFLRCYLELDKEEQVKVAGRVLAGDWQEKGKR</sequence>
<keyword evidence="2" id="KW-1185">Reference proteome</keyword>
<reference evidence="1 2" key="1">
    <citation type="journal article" date="2016" name="Int. J. Syst. Evol. Microbiol.">
        <title>Peptococcus simiae sp. nov., isolated from rhesus macaque faeces and emended description of the genus Peptococcus.</title>
        <authorList>
            <person name="Shkoporov A.N."/>
            <person name="Efimov B.A."/>
            <person name="Kondova I."/>
            <person name="Ouwerling B."/>
            <person name="Chaplin A.V."/>
            <person name="Shcherbakova V.A."/>
            <person name="Langermans J.A.M."/>
        </authorList>
    </citation>
    <scope>NUCLEOTIDE SEQUENCE [LARGE SCALE GENOMIC DNA]</scope>
    <source>
        <strain evidence="1 2">M108</strain>
    </source>
</reference>